<dbReference type="Proteomes" id="UP000076489">
    <property type="component" value="Unassembled WGS sequence"/>
</dbReference>
<proteinExistence type="predicted"/>
<dbReference type="EMBL" id="LUKJ01000002">
    <property type="protein sequence ID" value="KZN20582.1"/>
    <property type="molecule type" value="Genomic_DNA"/>
</dbReference>
<organism evidence="1 2">
    <name type="scientific">Pseudomonas fluorescens</name>
    <dbReference type="NCBI Taxonomy" id="294"/>
    <lineage>
        <taxon>Bacteria</taxon>
        <taxon>Pseudomonadati</taxon>
        <taxon>Pseudomonadota</taxon>
        <taxon>Gammaproteobacteria</taxon>
        <taxon>Pseudomonadales</taxon>
        <taxon>Pseudomonadaceae</taxon>
        <taxon>Pseudomonas</taxon>
    </lineage>
</organism>
<dbReference type="AlphaFoldDB" id="A0A161ZFC8"/>
<name>A0A161ZFC8_PSEFL</name>
<reference evidence="2" key="1">
    <citation type="submission" date="2016-03" db="EMBL/GenBank/DDBJ databases">
        <authorList>
            <person name="Ray J."/>
            <person name="Price M."/>
            <person name="Deutschbauer A."/>
        </authorList>
    </citation>
    <scope>NUCLEOTIDE SEQUENCE [LARGE SCALE GENOMIC DNA]</scope>
    <source>
        <strain evidence="2">FW300-N1B4</strain>
    </source>
</reference>
<evidence type="ECO:0000313" key="2">
    <source>
        <dbReference type="Proteomes" id="UP000076489"/>
    </source>
</evidence>
<evidence type="ECO:0000313" key="1">
    <source>
        <dbReference type="EMBL" id="KZN20582.1"/>
    </source>
</evidence>
<comment type="caution">
    <text evidence="1">The sequence shown here is derived from an EMBL/GenBank/DDBJ whole genome shotgun (WGS) entry which is preliminary data.</text>
</comment>
<accession>A0A161ZFC8</accession>
<reference evidence="1 2" key="2">
    <citation type="journal article" date="2018" name="Nature">
        <title>Mutant phenotypes for thousands of bacterial genes of unknown function.</title>
        <authorList>
            <person name="Price M.N."/>
            <person name="Wetmore K.M."/>
            <person name="Waters R.J."/>
            <person name="Callaghan M."/>
            <person name="Ray J."/>
            <person name="Liu H."/>
            <person name="Kuehl J.V."/>
            <person name="Melnyk R.A."/>
            <person name="Lamson J.S."/>
            <person name="Suh Y."/>
            <person name="Carlson H.K."/>
            <person name="Esquivel Z."/>
            <person name="Sadeeshkumar H."/>
            <person name="Chakraborty R."/>
            <person name="Zane G.M."/>
            <person name="Rubin B.E."/>
            <person name="Wall J.D."/>
            <person name="Visel A."/>
            <person name="Bristow J."/>
            <person name="Blow M.J."/>
            <person name="Arkin A.P."/>
            <person name="Deutschbauer A.M."/>
        </authorList>
    </citation>
    <scope>NUCLEOTIDE SEQUENCE [LARGE SCALE GENOMIC DNA]</scope>
    <source>
        <strain evidence="1 2">FW300-N1B4</strain>
    </source>
</reference>
<gene>
    <name evidence="1" type="ORF">A1D17_03320</name>
</gene>
<sequence>MQVIISSNFDLRRKRELTPDIEDNPMIADPQSTVTIQEFYESLERHDWYFGMSDDPSAYRKGTASYAALEEAARAGGESFQALLNEYSKHCFTGEPWGTVNHPKPPAPGSTAADVRIDQGAGGHKAQAPVNASGAKRNVRGRKESLQWFIVPPKRRSLLMRVVDLTGITAFVGNIPYVKAARIIYKRLVVALTTPIH</sequence>
<protein>
    <submittedName>
        <fullName evidence="1">Uncharacterized protein</fullName>
    </submittedName>
</protein>